<reference evidence="1" key="1">
    <citation type="submission" date="2020-08" db="EMBL/GenBank/DDBJ databases">
        <title>Genome public.</title>
        <authorList>
            <person name="Liu C."/>
            <person name="Sun Q."/>
        </authorList>
    </citation>
    <scope>NUCLEOTIDE SEQUENCE</scope>
    <source>
        <strain evidence="1">BX15</strain>
    </source>
</reference>
<dbReference type="RefSeq" id="WP_187014757.1">
    <property type="nucleotide sequence ID" value="NZ_JACOQI010000007.1"/>
</dbReference>
<dbReference type="AlphaFoldDB" id="A0A923S794"/>
<accession>A0A923S794</accession>
<dbReference type="EMBL" id="JACOQI010000007">
    <property type="protein sequence ID" value="MBC5770509.1"/>
    <property type="molecule type" value="Genomic_DNA"/>
</dbReference>
<proteinExistence type="predicted"/>
<protein>
    <submittedName>
        <fullName evidence="1">Uncharacterized protein</fullName>
    </submittedName>
</protein>
<evidence type="ECO:0000313" key="2">
    <source>
        <dbReference type="Proteomes" id="UP000620327"/>
    </source>
</evidence>
<organism evidence="1 2">
    <name type="scientific">Dysosmobacter segnis</name>
    <dbReference type="NCBI Taxonomy" id="2763042"/>
    <lineage>
        <taxon>Bacteria</taxon>
        <taxon>Bacillati</taxon>
        <taxon>Bacillota</taxon>
        <taxon>Clostridia</taxon>
        <taxon>Eubacteriales</taxon>
        <taxon>Oscillospiraceae</taxon>
        <taxon>Dysosmobacter</taxon>
    </lineage>
</organism>
<dbReference type="Proteomes" id="UP000620327">
    <property type="component" value="Unassembled WGS sequence"/>
</dbReference>
<sequence>MEITAAALAAELCGASQEDPLLAVLCEAAEAAWESRLDPGVTKEDCGGALRCAAAFMAAADYMGKRCRAESFTVGEVTVRQSGGQSAAVMAETLRQTAERLMRPYAASGEFCFRGVRG</sequence>
<name>A0A923S794_9FIRM</name>
<keyword evidence="2" id="KW-1185">Reference proteome</keyword>
<evidence type="ECO:0000313" key="1">
    <source>
        <dbReference type="EMBL" id="MBC5770509.1"/>
    </source>
</evidence>
<comment type="caution">
    <text evidence="1">The sequence shown here is derived from an EMBL/GenBank/DDBJ whole genome shotgun (WGS) entry which is preliminary data.</text>
</comment>
<gene>
    <name evidence="1" type="ORF">H8Z83_09275</name>
</gene>